<dbReference type="EMBL" id="KK198757">
    <property type="protein sequence ID" value="KCW72104.1"/>
    <property type="molecule type" value="Genomic_DNA"/>
</dbReference>
<sequence>MRCSHPHSAHRTTRRRVRLLSINKGALLNHKRKMFQPHWHGLISFCLFRAFFAVLVFKRLYACSFFRLIQTT</sequence>
<keyword evidence="1" id="KW-0472">Membrane</keyword>
<evidence type="ECO:0000313" key="2">
    <source>
        <dbReference type="EMBL" id="KCW72104.1"/>
    </source>
</evidence>
<gene>
    <name evidence="2" type="ORF">EUGRSUZ_E00544</name>
</gene>
<organism evidence="2">
    <name type="scientific">Eucalyptus grandis</name>
    <name type="common">Flooded gum</name>
    <dbReference type="NCBI Taxonomy" id="71139"/>
    <lineage>
        <taxon>Eukaryota</taxon>
        <taxon>Viridiplantae</taxon>
        <taxon>Streptophyta</taxon>
        <taxon>Embryophyta</taxon>
        <taxon>Tracheophyta</taxon>
        <taxon>Spermatophyta</taxon>
        <taxon>Magnoliopsida</taxon>
        <taxon>eudicotyledons</taxon>
        <taxon>Gunneridae</taxon>
        <taxon>Pentapetalae</taxon>
        <taxon>rosids</taxon>
        <taxon>malvids</taxon>
        <taxon>Myrtales</taxon>
        <taxon>Myrtaceae</taxon>
        <taxon>Myrtoideae</taxon>
        <taxon>Eucalypteae</taxon>
        <taxon>Eucalyptus</taxon>
    </lineage>
</organism>
<reference evidence="2" key="1">
    <citation type="submission" date="2013-07" db="EMBL/GenBank/DDBJ databases">
        <title>The genome of Eucalyptus grandis.</title>
        <authorList>
            <person name="Schmutz J."/>
            <person name="Hayes R."/>
            <person name="Myburg A."/>
            <person name="Tuskan G."/>
            <person name="Grattapaglia D."/>
            <person name="Rokhsar D.S."/>
        </authorList>
    </citation>
    <scope>NUCLEOTIDE SEQUENCE</scope>
    <source>
        <tissue evidence="2">Leaf extractions</tissue>
    </source>
</reference>
<dbReference type="InParanoid" id="A0A059C1J7"/>
<name>A0A059C1J7_EUCGR</name>
<proteinExistence type="predicted"/>
<feature type="transmembrane region" description="Helical" evidence="1">
    <location>
        <begin position="38"/>
        <end position="57"/>
    </location>
</feature>
<evidence type="ECO:0000256" key="1">
    <source>
        <dbReference type="SAM" id="Phobius"/>
    </source>
</evidence>
<keyword evidence="1" id="KW-1133">Transmembrane helix</keyword>
<keyword evidence="1" id="KW-0812">Transmembrane</keyword>
<dbReference type="Gramene" id="KCW72104">
    <property type="protein sequence ID" value="KCW72104"/>
    <property type="gene ID" value="EUGRSUZ_E00544"/>
</dbReference>
<accession>A0A059C1J7</accession>
<dbReference type="AlphaFoldDB" id="A0A059C1J7"/>
<protein>
    <submittedName>
        <fullName evidence="2">Uncharacterized protein</fullName>
    </submittedName>
</protein>